<dbReference type="InterPro" id="IPR011009">
    <property type="entry name" value="Kinase-like_dom_sf"/>
</dbReference>
<proteinExistence type="predicted"/>
<sequence>MSPVTSEPSDKRLYLDLSRAPFLVVFLLFGIKLVRVRIPKPCFIKDVLHQVLFSGDYDIPLEILQLMRQGQYKPHHLWFLSPNRPFPIHDISRVPSRAELPGLDLMCSFEAVTLDVAGSPLPSDGSCLNVVIEEPSLISDIPEGDENRYLSREVVLFLNKHNAEIMTIGCTAAPGYIDDQTKIWYKLVKHGELEKYKALAPHEPHAHHVAELILCSPRLPMNRYLIATPNYGIPIDAPYGLRLDGDTIARLIRQLCEAIKFLHSHHFYHLDIKPDNLQVSAEPHRLTVIDLGSTVKLRPPLAKATGAVGTLKYVPPEIRLWFDWEDRTDTENNVDLPMPYHPKYADIWSIGNIVHLLLKQRKVRSTFHRKELMLFATWVMQDGGKPETRPTIEEMMKRLDDILDRTRRDPTSGIERDISCP</sequence>
<evidence type="ECO:0000256" key="6">
    <source>
        <dbReference type="ARBA" id="ARBA00022840"/>
    </source>
</evidence>
<evidence type="ECO:0000256" key="1">
    <source>
        <dbReference type="ARBA" id="ARBA00012513"/>
    </source>
</evidence>
<comment type="caution">
    <text evidence="10">The sequence shown here is derived from an EMBL/GenBank/DDBJ whole genome shotgun (WGS) entry which is preliminary data.</text>
</comment>
<evidence type="ECO:0000259" key="9">
    <source>
        <dbReference type="PROSITE" id="PS50011"/>
    </source>
</evidence>
<dbReference type="PANTHER" id="PTHR43895">
    <property type="entry name" value="CALCIUM/CALMODULIN-DEPENDENT PROTEIN KINASE KINASE-RELATED"/>
    <property type="match status" value="1"/>
</dbReference>
<dbReference type="SMART" id="SM00220">
    <property type="entry name" value="S_TKc"/>
    <property type="match status" value="1"/>
</dbReference>
<keyword evidence="4" id="KW-0547">Nucleotide-binding</keyword>
<dbReference type="GO" id="GO:0004674">
    <property type="term" value="F:protein serine/threonine kinase activity"/>
    <property type="evidence" value="ECO:0007669"/>
    <property type="project" value="UniProtKB-EC"/>
</dbReference>
<keyword evidence="6" id="KW-0067">ATP-binding</keyword>
<dbReference type="Pfam" id="PF00069">
    <property type="entry name" value="Pkinase"/>
    <property type="match status" value="1"/>
</dbReference>
<reference evidence="10 11" key="1">
    <citation type="submission" date="2024-05" db="EMBL/GenBank/DDBJ databases">
        <title>A draft genome resource for the thread blight pathogen Marasmius tenuissimus strain MS-2.</title>
        <authorList>
            <person name="Yulfo-Soto G.E."/>
            <person name="Baruah I.K."/>
            <person name="Amoako-Attah I."/>
            <person name="Bukari Y."/>
            <person name="Meinhardt L.W."/>
            <person name="Bailey B.A."/>
            <person name="Cohen S.P."/>
        </authorList>
    </citation>
    <scope>NUCLEOTIDE SEQUENCE [LARGE SCALE GENOMIC DNA]</scope>
    <source>
        <strain evidence="10 11">MS-2</strain>
    </source>
</reference>
<dbReference type="PROSITE" id="PS50011">
    <property type="entry name" value="PROTEIN_KINASE_DOM"/>
    <property type="match status" value="1"/>
</dbReference>
<comment type="catalytic activity">
    <reaction evidence="7">
        <text>L-threonyl-[protein] + ATP = O-phospho-L-threonyl-[protein] + ADP + H(+)</text>
        <dbReference type="Rhea" id="RHEA:46608"/>
        <dbReference type="Rhea" id="RHEA-COMP:11060"/>
        <dbReference type="Rhea" id="RHEA-COMP:11605"/>
        <dbReference type="ChEBI" id="CHEBI:15378"/>
        <dbReference type="ChEBI" id="CHEBI:30013"/>
        <dbReference type="ChEBI" id="CHEBI:30616"/>
        <dbReference type="ChEBI" id="CHEBI:61977"/>
        <dbReference type="ChEBI" id="CHEBI:456216"/>
        <dbReference type="EC" id="2.7.11.1"/>
    </reaction>
</comment>
<dbReference type="Gene3D" id="1.10.510.10">
    <property type="entry name" value="Transferase(Phosphotransferase) domain 1"/>
    <property type="match status" value="1"/>
</dbReference>
<keyword evidence="2" id="KW-0723">Serine/threonine-protein kinase</keyword>
<organism evidence="10 11">
    <name type="scientific">Marasmius tenuissimus</name>
    <dbReference type="NCBI Taxonomy" id="585030"/>
    <lineage>
        <taxon>Eukaryota</taxon>
        <taxon>Fungi</taxon>
        <taxon>Dikarya</taxon>
        <taxon>Basidiomycota</taxon>
        <taxon>Agaricomycotina</taxon>
        <taxon>Agaricomycetes</taxon>
        <taxon>Agaricomycetidae</taxon>
        <taxon>Agaricales</taxon>
        <taxon>Marasmiineae</taxon>
        <taxon>Marasmiaceae</taxon>
        <taxon>Marasmius</taxon>
    </lineage>
</organism>
<protein>
    <recommendedName>
        <fullName evidence="1">non-specific serine/threonine protein kinase</fullName>
        <ecNumber evidence="1">2.7.11.1</ecNumber>
    </recommendedName>
</protein>
<dbReference type="Proteomes" id="UP001437256">
    <property type="component" value="Unassembled WGS sequence"/>
</dbReference>
<evidence type="ECO:0000256" key="5">
    <source>
        <dbReference type="ARBA" id="ARBA00022777"/>
    </source>
</evidence>
<evidence type="ECO:0000256" key="2">
    <source>
        <dbReference type="ARBA" id="ARBA00022527"/>
    </source>
</evidence>
<evidence type="ECO:0000313" key="11">
    <source>
        <dbReference type="Proteomes" id="UP001437256"/>
    </source>
</evidence>
<name>A0ABR2ZQL4_9AGAR</name>
<dbReference type="SUPFAM" id="SSF56112">
    <property type="entry name" value="Protein kinase-like (PK-like)"/>
    <property type="match status" value="1"/>
</dbReference>
<dbReference type="EC" id="2.7.11.1" evidence="1"/>
<keyword evidence="5 10" id="KW-0418">Kinase</keyword>
<evidence type="ECO:0000256" key="7">
    <source>
        <dbReference type="ARBA" id="ARBA00047899"/>
    </source>
</evidence>
<keyword evidence="11" id="KW-1185">Reference proteome</keyword>
<evidence type="ECO:0000256" key="3">
    <source>
        <dbReference type="ARBA" id="ARBA00022679"/>
    </source>
</evidence>
<gene>
    <name evidence="10" type="primary">STK17A_1</name>
    <name evidence="10" type="ORF">AAF712_009350</name>
</gene>
<accession>A0ABR2ZQL4</accession>
<dbReference type="PANTHER" id="PTHR43895:SF32">
    <property type="entry name" value="SERINE_THREONINE-PROTEIN KINASE CHK1"/>
    <property type="match status" value="1"/>
</dbReference>
<dbReference type="EMBL" id="JBBXMP010000075">
    <property type="protein sequence ID" value="KAL0063658.1"/>
    <property type="molecule type" value="Genomic_DNA"/>
</dbReference>
<evidence type="ECO:0000256" key="4">
    <source>
        <dbReference type="ARBA" id="ARBA00022741"/>
    </source>
</evidence>
<feature type="domain" description="Protein kinase" evidence="9">
    <location>
        <begin position="61"/>
        <end position="421"/>
    </location>
</feature>
<evidence type="ECO:0000256" key="8">
    <source>
        <dbReference type="ARBA" id="ARBA00048679"/>
    </source>
</evidence>
<evidence type="ECO:0000313" key="10">
    <source>
        <dbReference type="EMBL" id="KAL0063658.1"/>
    </source>
</evidence>
<keyword evidence="3 10" id="KW-0808">Transferase</keyword>
<dbReference type="InterPro" id="IPR000719">
    <property type="entry name" value="Prot_kinase_dom"/>
</dbReference>
<comment type="catalytic activity">
    <reaction evidence="8">
        <text>L-seryl-[protein] + ATP = O-phospho-L-seryl-[protein] + ADP + H(+)</text>
        <dbReference type="Rhea" id="RHEA:17989"/>
        <dbReference type="Rhea" id="RHEA-COMP:9863"/>
        <dbReference type="Rhea" id="RHEA-COMP:11604"/>
        <dbReference type="ChEBI" id="CHEBI:15378"/>
        <dbReference type="ChEBI" id="CHEBI:29999"/>
        <dbReference type="ChEBI" id="CHEBI:30616"/>
        <dbReference type="ChEBI" id="CHEBI:83421"/>
        <dbReference type="ChEBI" id="CHEBI:456216"/>
        <dbReference type="EC" id="2.7.11.1"/>
    </reaction>
</comment>